<protein>
    <recommendedName>
        <fullName evidence="2">Protein kinase domain-containing protein</fullName>
    </recommendedName>
</protein>
<evidence type="ECO:0000259" key="2">
    <source>
        <dbReference type="PROSITE" id="PS50011"/>
    </source>
</evidence>
<accession>A0A8H5D721</accession>
<dbReference type="InterPro" id="IPR001245">
    <property type="entry name" value="Ser-Thr/Tyr_kinase_cat_dom"/>
</dbReference>
<dbReference type="AlphaFoldDB" id="A0A8H5D721"/>
<evidence type="ECO:0000313" key="3">
    <source>
        <dbReference type="EMBL" id="KAF5354756.1"/>
    </source>
</evidence>
<evidence type="ECO:0000313" key="4">
    <source>
        <dbReference type="Proteomes" id="UP000559027"/>
    </source>
</evidence>
<proteinExistence type="predicted"/>
<dbReference type="GO" id="GO:0005524">
    <property type="term" value="F:ATP binding"/>
    <property type="evidence" value="ECO:0007669"/>
    <property type="project" value="InterPro"/>
</dbReference>
<dbReference type="Pfam" id="PF07714">
    <property type="entry name" value="PK_Tyr_Ser-Thr"/>
    <property type="match status" value="1"/>
</dbReference>
<name>A0A8H5D721_9AGAR</name>
<sequence>MAAVTSLILRDVRRTESYYFACGGLADLYKGQWTRQPGDILPVAIKLIRRSSWNDKSTAERAQKRFLREAYLWAQLHHPNIVPFYGLIFERDFPGLVMPYYKNGDLIQYLRKHPEAKKLDLICQVAAGLVYLHELKPNSVVHGDIKASNIMVTDAGQACLTDFGVAKMLSVSGYTTTNLGGTCRWMSPELLEEYDPSPTVFSDTWAFGMTILQIFTGKVPFDYLRNDATVIISLAKGTLPEKPEEVNNTIWAMLKRCWAAEPTKRPAVSTLSIVLSIMAHQHLTPEHVNDLVDSLELERPRAKDEETIRTASSSPTAMLVHQPTPEKQGKQPFSSHFHRKLSLDKILTHDSTSPVSFHSLLRRSPDEKHTEPPPLTISSEPHAYRCHWPNCEAHFITLEPWRAHYTDHWLASKSDDDDGTSPMPGISSILT</sequence>
<organism evidence="3 4">
    <name type="scientific">Leucocoprinus leucothites</name>
    <dbReference type="NCBI Taxonomy" id="201217"/>
    <lineage>
        <taxon>Eukaryota</taxon>
        <taxon>Fungi</taxon>
        <taxon>Dikarya</taxon>
        <taxon>Basidiomycota</taxon>
        <taxon>Agaricomycotina</taxon>
        <taxon>Agaricomycetes</taxon>
        <taxon>Agaricomycetidae</taxon>
        <taxon>Agaricales</taxon>
        <taxon>Agaricineae</taxon>
        <taxon>Agaricaceae</taxon>
        <taxon>Leucocoprinus</taxon>
    </lineage>
</organism>
<dbReference type="Gene3D" id="1.10.510.10">
    <property type="entry name" value="Transferase(Phosphotransferase) domain 1"/>
    <property type="match status" value="1"/>
</dbReference>
<dbReference type="Proteomes" id="UP000559027">
    <property type="component" value="Unassembled WGS sequence"/>
</dbReference>
<dbReference type="PROSITE" id="PS00108">
    <property type="entry name" value="PROTEIN_KINASE_ST"/>
    <property type="match status" value="1"/>
</dbReference>
<dbReference type="PRINTS" id="PR00109">
    <property type="entry name" value="TYRKINASE"/>
</dbReference>
<feature type="region of interest" description="Disordered" evidence="1">
    <location>
        <begin position="412"/>
        <end position="431"/>
    </location>
</feature>
<dbReference type="InterPro" id="IPR051681">
    <property type="entry name" value="Ser/Thr_Kinases-Pseudokinases"/>
</dbReference>
<dbReference type="PROSITE" id="PS50011">
    <property type="entry name" value="PROTEIN_KINASE_DOM"/>
    <property type="match status" value="1"/>
</dbReference>
<reference evidence="3 4" key="1">
    <citation type="journal article" date="2020" name="ISME J.">
        <title>Uncovering the hidden diversity of litter-decomposition mechanisms in mushroom-forming fungi.</title>
        <authorList>
            <person name="Floudas D."/>
            <person name="Bentzer J."/>
            <person name="Ahren D."/>
            <person name="Johansson T."/>
            <person name="Persson P."/>
            <person name="Tunlid A."/>
        </authorList>
    </citation>
    <scope>NUCLEOTIDE SEQUENCE [LARGE SCALE GENOMIC DNA]</scope>
    <source>
        <strain evidence="3 4">CBS 146.42</strain>
    </source>
</reference>
<feature type="domain" description="Protein kinase" evidence="2">
    <location>
        <begin position="14"/>
        <end position="283"/>
    </location>
</feature>
<dbReference type="OrthoDB" id="346907at2759"/>
<dbReference type="GO" id="GO:0004674">
    <property type="term" value="F:protein serine/threonine kinase activity"/>
    <property type="evidence" value="ECO:0007669"/>
    <property type="project" value="TreeGrafter"/>
</dbReference>
<dbReference type="InterPro" id="IPR008271">
    <property type="entry name" value="Ser/Thr_kinase_AS"/>
</dbReference>
<dbReference type="CDD" id="cd14014">
    <property type="entry name" value="STKc_PknB_like"/>
    <property type="match status" value="1"/>
</dbReference>
<gene>
    <name evidence="3" type="ORF">D9756_005502</name>
</gene>
<dbReference type="InterPro" id="IPR000719">
    <property type="entry name" value="Prot_kinase_dom"/>
</dbReference>
<dbReference type="SUPFAM" id="SSF56112">
    <property type="entry name" value="Protein kinase-like (PK-like)"/>
    <property type="match status" value="1"/>
</dbReference>
<dbReference type="PANTHER" id="PTHR44329">
    <property type="entry name" value="SERINE/THREONINE-PROTEIN KINASE TNNI3K-RELATED"/>
    <property type="match status" value="1"/>
</dbReference>
<dbReference type="InterPro" id="IPR011009">
    <property type="entry name" value="Kinase-like_dom_sf"/>
</dbReference>
<feature type="region of interest" description="Disordered" evidence="1">
    <location>
        <begin position="357"/>
        <end position="381"/>
    </location>
</feature>
<feature type="region of interest" description="Disordered" evidence="1">
    <location>
        <begin position="302"/>
        <end position="335"/>
    </location>
</feature>
<comment type="caution">
    <text evidence="3">The sequence shown here is derived from an EMBL/GenBank/DDBJ whole genome shotgun (WGS) entry which is preliminary data.</text>
</comment>
<evidence type="ECO:0000256" key="1">
    <source>
        <dbReference type="SAM" id="MobiDB-lite"/>
    </source>
</evidence>
<dbReference type="EMBL" id="JAACJO010000008">
    <property type="protein sequence ID" value="KAF5354756.1"/>
    <property type="molecule type" value="Genomic_DNA"/>
</dbReference>
<dbReference type="SMART" id="SM00220">
    <property type="entry name" value="S_TKc"/>
    <property type="match status" value="1"/>
</dbReference>
<keyword evidence="4" id="KW-1185">Reference proteome</keyword>